<sequence>MGNPLLNNVEFKQLGKKTDSQEQTKTFGVDVSSRKLAAGRHHFANVSSDKVKSTNIFTEFEGDNKGRLNQGKAAI</sequence>
<comment type="caution">
    <text evidence="1">The sequence shown here is derived from an EMBL/GenBank/DDBJ whole genome shotgun (WGS) entry which is preliminary data.</text>
</comment>
<gene>
    <name evidence="1" type="ORF">G6F51_000127</name>
</gene>
<dbReference type="EMBL" id="JAANIT010000006">
    <property type="protein sequence ID" value="KAG1554166.1"/>
    <property type="molecule type" value="Genomic_DNA"/>
</dbReference>
<proteinExistence type="predicted"/>
<evidence type="ECO:0000313" key="2">
    <source>
        <dbReference type="Proteomes" id="UP000717996"/>
    </source>
</evidence>
<dbReference type="Proteomes" id="UP000717996">
    <property type="component" value="Unassembled WGS sequence"/>
</dbReference>
<accession>A0A9P6YQ99</accession>
<evidence type="ECO:0000313" key="1">
    <source>
        <dbReference type="EMBL" id="KAG1554166.1"/>
    </source>
</evidence>
<dbReference type="AlphaFoldDB" id="A0A9P6YQ99"/>
<name>A0A9P6YQ99_RHIOR</name>
<organism evidence="1 2">
    <name type="scientific">Rhizopus oryzae</name>
    <name type="common">Mucormycosis agent</name>
    <name type="synonym">Rhizopus arrhizus var. delemar</name>
    <dbReference type="NCBI Taxonomy" id="64495"/>
    <lineage>
        <taxon>Eukaryota</taxon>
        <taxon>Fungi</taxon>
        <taxon>Fungi incertae sedis</taxon>
        <taxon>Mucoromycota</taxon>
        <taxon>Mucoromycotina</taxon>
        <taxon>Mucoromycetes</taxon>
        <taxon>Mucorales</taxon>
        <taxon>Mucorineae</taxon>
        <taxon>Rhizopodaceae</taxon>
        <taxon>Rhizopus</taxon>
    </lineage>
</organism>
<reference evidence="1" key="1">
    <citation type="journal article" date="2020" name="Microb. Genom.">
        <title>Genetic diversity of clinical and environmental Mucorales isolates obtained from an investigation of mucormycosis cases among solid organ transplant recipients.</title>
        <authorList>
            <person name="Nguyen M.H."/>
            <person name="Kaul D."/>
            <person name="Muto C."/>
            <person name="Cheng S.J."/>
            <person name="Richter R.A."/>
            <person name="Bruno V.M."/>
            <person name="Liu G."/>
            <person name="Beyhan S."/>
            <person name="Sundermann A.J."/>
            <person name="Mounaud S."/>
            <person name="Pasculle A.W."/>
            <person name="Nierman W.C."/>
            <person name="Driscoll E."/>
            <person name="Cumbie R."/>
            <person name="Clancy C.J."/>
            <person name="Dupont C.L."/>
        </authorList>
    </citation>
    <scope>NUCLEOTIDE SEQUENCE</scope>
    <source>
        <strain evidence="1">GL16</strain>
    </source>
</reference>
<protein>
    <submittedName>
        <fullName evidence="1">Uncharacterized protein</fullName>
    </submittedName>
</protein>